<name>U6KS17_EIMTE</name>
<organism evidence="2 3">
    <name type="scientific">Eimeria tenella</name>
    <name type="common">Coccidian parasite</name>
    <dbReference type="NCBI Taxonomy" id="5802"/>
    <lineage>
        <taxon>Eukaryota</taxon>
        <taxon>Sar</taxon>
        <taxon>Alveolata</taxon>
        <taxon>Apicomplexa</taxon>
        <taxon>Conoidasida</taxon>
        <taxon>Coccidia</taxon>
        <taxon>Eucoccidiorida</taxon>
        <taxon>Eimeriorina</taxon>
        <taxon>Eimeriidae</taxon>
        <taxon>Eimeria</taxon>
    </lineage>
</organism>
<dbReference type="VEuPathDB" id="ToxoDB:ETH2_1412800"/>
<evidence type="ECO:0000313" key="3">
    <source>
        <dbReference type="Proteomes" id="UP000030747"/>
    </source>
</evidence>
<dbReference type="Proteomes" id="UP000030747">
    <property type="component" value="Unassembled WGS sequence"/>
</dbReference>
<dbReference type="GeneID" id="25257175"/>
<protein>
    <submittedName>
        <fullName evidence="2">Uncharacterized protein</fullName>
    </submittedName>
</protein>
<keyword evidence="3" id="KW-1185">Reference proteome</keyword>
<feature type="region of interest" description="Disordered" evidence="1">
    <location>
        <begin position="72"/>
        <end position="91"/>
    </location>
</feature>
<dbReference type="OrthoDB" id="348146at2759"/>
<evidence type="ECO:0000256" key="1">
    <source>
        <dbReference type="SAM" id="MobiDB-lite"/>
    </source>
</evidence>
<proteinExistence type="predicted"/>
<dbReference type="EMBL" id="HG674190">
    <property type="protein sequence ID" value="CDJ39154.1"/>
    <property type="molecule type" value="Genomic_DNA"/>
</dbReference>
<sequence length="162" mass="16665">MGIELLDMSSKTAAVPAFMANWSPERRRAFQEDTANAAAARLQEAAAGAPQLTFADLELLLRQQLNCTAAEFSGSASSSSSCCSSSSSRFRDPTLDTAAAAAAAAAATTDAAAEIAAQEGDDNTDAGLKIKQPILDPFAGPPEGLEAPHRISEAPTVHDCAL</sequence>
<accession>U6KS17</accession>
<dbReference type="RefSeq" id="XP_013229909.1">
    <property type="nucleotide sequence ID" value="XM_013374455.1"/>
</dbReference>
<gene>
    <name evidence="2" type="ORF">ETH_00040675</name>
</gene>
<dbReference type="AlphaFoldDB" id="U6KS17"/>
<feature type="compositionally biased region" description="Low complexity" evidence="1">
    <location>
        <begin position="73"/>
        <end position="88"/>
    </location>
</feature>
<reference evidence="2" key="2">
    <citation type="submission" date="2013-10" db="EMBL/GenBank/DDBJ databases">
        <authorList>
            <person name="Aslett M."/>
        </authorList>
    </citation>
    <scope>NUCLEOTIDE SEQUENCE [LARGE SCALE GENOMIC DNA]</scope>
    <source>
        <strain evidence="2">Houghton</strain>
    </source>
</reference>
<reference evidence="2" key="1">
    <citation type="submission" date="2013-10" db="EMBL/GenBank/DDBJ databases">
        <title>Genomic analysis of the causative agents of coccidiosis in chickens.</title>
        <authorList>
            <person name="Reid A.J."/>
            <person name="Blake D."/>
            <person name="Billington K."/>
            <person name="Browne H."/>
            <person name="Dunn M."/>
            <person name="Hung S."/>
            <person name="Kawahara F."/>
            <person name="Miranda-Saavedra D."/>
            <person name="Mourier T."/>
            <person name="Nagra H."/>
            <person name="Otto T.D."/>
            <person name="Rawlings N."/>
            <person name="Sanchez A."/>
            <person name="Sanders M."/>
            <person name="Subramaniam C."/>
            <person name="Tay Y."/>
            <person name="Dear P."/>
            <person name="Doerig C."/>
            <person name="Gruber A."/>
            <person name="Parkinson J."/>
            <person name="Shirley M."/>
            <person name="Wan K.L."/>
            <person name="Berriman M."/>
            <person name="Tomley F."/>
            <person name="Pain A."/>
        </authorList>
    </citation>
    <scope>NUCLEOTIDE SEQUENCE [LARGE SCALE GENOMIC DNA]</scope>
    <source>
        <strain evidence="2">Houghton</strain>
    </source>
</reference>
<dbReference type="VEuPathDB" id="ToxoDB:ETH_00040675"/>
<evidence type="ECO:0000313" key="2">
    <source>
        <dbReference type="EMBL" id="CDJ39154.1"/>
    </source>
</evidence>
<feature type="region of interest" description="Disordered" evidence="1">
    <location>
        <begin position="139"/>
        <end position="162"/>
    </location>
</feature>